<dbReference type="PANTHER" id="PTHR46558:SF4">
    <property type="entry name" value="DNA-BIDING PHAGE PROTEIN"/>
    <property type="match status" value="1"/>
</dbReference>
<dbReference type="InterPro" id="IPR001387">
    <property type="entry name" value="Cro/C1-type_HTH"/>
</dbReference>
<organism evidence="3 4">
    <name type="scientific">Paenibacillus chondroitinus</name>
    <dbReference type="NCBI Taxonomy" id="59842"/>
    <lineage>
        <taxon>Bacteria</taxon>
        <taxon>Bacillati</taxon>
        <taxon>Bacillota</taxon>
        <taxon>Bacilli</taxon>
        <taxon>Bacillales</taxon>
        <taxon>Paenibacillaceae</taxon>
        <taxon>Paenibacillus</taxon>
    </lineage>
</organism>
<sequence>MTNKLHPQIKLVEAREKMGLTQEELGKRTLISRSLIANIERGYAKPSLEKANRIAVALNSSVNEIFIFFESNVQNSNVS</sequence>
<accession>A0ABU6D633</accession>
<dbReference type="SMART" id="SM00530">
    <property type="entry name" value="HTH_XRE"/>
    <property type="match status" value="1"/>
</dbReference>
<dbReference type="PANTHER" id="PTHR46558">
    <property type="entry name" value="TRACRIPTIONAL REGULATORY PROTEIN-RELATED-RELATED"/>
    <property type="match status" value="1"/>
</dbReference>
<keyword evidence="4" id="KW-1185">Reference proteome</keyword>
<dbReference type="EMBL" id="JAROBY010000008">
    <property type="protein sequence ID" value="MEB4793180.1"/>
    <property type="molecule type" value="Genomic_DNA"/>
</dbReference>
<proteinExistence type="predicted"/>
<keyword evidence="1" id="KW-0238">DNA-binding</keyword>
<dbReference type="SUPFAM" id="SSF47413">
    <property type="entry name" value="lambda repressor-like DNA-binding domains"/>
    <property type="match status" value="1"/>
</dbReference>
<reference evidence="3 4" key="1">
    <citation type="submission" date="2023-03" db="EMBL/GenBank/DDBJ databases">
        <title>Bacillus Genome Sequencing.</title>
        <authorList>
            <person name="Dunlap C."/>
        </authorList>
    </citation>
    <scope>NUCLEOTIDE SEQUENCE [LARGE SCALE GENOMIC DNA]</scope>
    <source>
        <strain evidence="3 4">NRS-1351</strain>
    </source>
</reference>
<evidence type="ECO:0000313" key="4">
    <source>
        <dbReference type="Proteomes" id="UP001355653"/>
    </source>
</evidence>
<evidence type="ECO:0000313" key="3">
    <source>
        <dbReference type="EMBL" id="MEB4793180.1"/>
    </source>
</evidence>
<comment type="caution">
    <text evidence="3">The sequence shown here is derived from an EMBL/GenBank/DDBJ whole genome shotgun (WGS) entry which is preliminary data.</text>
</comment>
<dbReference type="RefSeq" id="WP_127452304.1">
    <property type="nucleotide sequence ID" value="NZ_JAROBY010000008.1"/>
</dbReference>
<name>A0ABU6D633_9BACL</name>
<gene>
    <name evidence="3" type="ORF">P5G65_04680</name>
</gene>
<dbReference type="Proteomes" id="UP001355653">
    <property type="component" value="Unassembled WGS sequence"/>
</dbReference>
<feature type="domain" description="HTH cro/C1-type" evidence="2">
    <location>
        <begin position="11"/>
        <end position="65"/>
    </location>
</feature>
<protein>
    <submittedName>
        <fullName evidence="3">Helix-turn-helix transcriptional regulator</fullName>
    </submittedName>
</protein>
<evidence type="ECO:0000256" key="1">
    <source>
        <dbReference type="ARBA" id="ARBA00023125"/>
    </source>
</evidence>
<evidence type="ECO:0000259" key="2">
    <source>
        <dbReference type="PROSITE" id="PS50943"/>
    </source>
</evidence>
<dbReference type="Gene3D" id="1.10.260.40">
    <property type="entry name" value="lambda repressor-like DNA-binding domains"/>
    <property type="match status" value="1"/>
</dbReference>
<dbReference type="CDD" id="cd00093">
    <property type="entry name" value="HTH_XRE"/>
    <property type="match status" value="1"/>
</dbReference>
<dbReference type="PROSITE" id="PS50943">
    <property type="entry name" value="HTH_CROC1"/>
    <property type="match status" value="1"/>
</dbReference>
<dbReference type="Pfam" id="PF01381">
    <property type="entry name" value="HTH_3"/>
    <property type="match status" value="1"/>
</dbReference>
<dbReference type="InterPro" id="IPR010982">
    <property type="entry name" value="Lambda_DNA-bd_dom_sf"/>
</dbReference>